<proteinExistence type="predicted"/>
<accession>A0A7X1G1T6</accession>
<dbReference type="RefSeq" id="WP_185793075.1">
    <property type="nucleotide sequence ID" value="NZ_JACMYH010000001.1"/>
</dbReference>
<name>A0A7X1G1T6_9PSED</name>
<evidence type="ECO:0000313" key="2">
    <source>
        <dbReference type="EMBL" id="MBC2676883.1"/>
    </source>
</evidence>
<evidence type="ECO:0000313" key="3">
    <source>
        <dbReference type="Proteomes" id="UP000546173"/>
    </source>
</evidence>
<keyword evidence="3" id="KW-1185">Reference proteome</keyword>
<dbReference type="GO" id="GO:0004252">
    <property type="term" value="F:serine-type endopeptidase activity"/>
    <property type="evidence" value="ECO:0007669"/>
    <property type="project" value="InterPro"/>
</dbReference>
<dbReference type="InterPro" id="IPR036390">
    <property type="entry name" value="WH_DNA-bd_sf"/>
</dbReference>
<dbReference type="Proteomes" id="UP000546173">
    <property type="component" value="Unassembled WGS sequence"/>
</dbReference>
<dbReference type="InterPro" id="IPR006199">
    <property type="entry name" value="LexA_DNA-bd_dom"/>
</dbReference>
<feature type="domain" description="LexA repressor DNA-binding" evidence="1">
    <location>
        <begin position="8"/>
        <end position="66"/>
    </location>
</feature>
<dbReference type="Gene3D" id="1.10.10.10">
    <property type="entry name" value="Winged helix-like DNA-binding domain superfamily/Winged helix DNA-binding domain"/>
    <property type="match status" value="1"/>
</dbReference>
<organism evidence="2 3">
    <name type="scientific">Pseudomonas baltica</name>
    <dbReference type="NCBI Taxonomy" id="2762576"/>
    <lineage>
        <taxon>Bacteria</taxon>
        <taxon>Pseudomonadati</taxon>
        <taxon>Pseudomonadota</taxon>
        <taxon>Gammaproteobacteria</taxon>
        <taxon>Pseudomonadales</taxon>
        <taxon>Pseudomonadaceae</taxon>
        <taxon>Pseudomonas</taxon>
    </lineage>
</organism>
<dbReference type="EMBL" id="JACMYH010000001">
    <property type="protein sequence ID" value="MBC2676883.1"/>
    <property type="molecule type" value="Genomic_DNA"/>
</dbReference>
<gene>
    <name evidence="2" type="ORF">H7993_00615</name>
</gene>
<evidence type="ECO:0000259" key="1">
    <source>
        <dbReference type="Pfam" id="PF01726"/>
    </source>
</evidence>
<reference evidence="2 3" key="1">
    <citation type="submission" date="2020-08" db="EMBL/GenBank/DDBJ databases">
        <title>Pseudomonas sp. nov.</title>
        <authorList>
            <person name="Gieschler S."/>
            <person name="Fiedler G."/>
            <person name="Brinks E."/>
            <person name="Boehnlein C."/>
            <person name="Franz C.M.A.P."/>
            <person name="Kabisch J."/>
        </authorList>
    </citation>
    <scope>NUCLEOTIDE SEQUENCE [LARGE SCALE GENOMIC DNA]</scope>
    <source>
        <strain evidence="2 3">MBT-2</strain>
    </source>
</reference>
<protein>
    <recommendedName>
        <fullName evidence="1">LexA repressor DNA-binding domain-containing protein</fullName>
    </recommendedName>
</protein>
<comment type="caution">
    <text evidence="2">The sequence shown here is derived from an EMBL/GenBank/DDBJ whole genome shotgun (WGS) entry which is preliminary data.</text>
</comment>
<dbReference type="InterPro" id="IPR036388">
    <property type="entry name" value="WH-like_DNA-bd_sf"/>
</dbReference>
<sequence>MPASKNPSKPQLETLEHIRQYVEKHGYSPTLAELAETAKVRPNCIAERLGALVKFNLITKTPGIARSIRPVEHADDSAGSGG</sequence>
<dbReference type="Pfam" id="PF01726">
    <property type="entry name" value="LexA_DNA_bind"/>
    <property type="match status" value="1"/>
</dbReference>
<dbReference type="AlphaFoldDB" id="A0A7X1G1T6"/>
<dbReference type="SUPFAM" id="SSF46785">
    <property type="entry name" value="Winged helix' DNA-binding domain"/>
    <property type="match status" value="1"/>
</dbReference>
<dbReference type="GO" id="GO:0006508">
    <property type="term" value="P:proteolysis"/>
    <property type="evidence" value="ECO:0007669"/>
    <property type="project" value="InterPro"/>
</dbReference>